<reference evidence="5 15" key="2">
    <citation type="submission" date="2017-09" db="EMBL/GenBank/DDBJ databases">
        <title>Depth-based differentiation of microbial function through sediment-hosted aquifers and enrichment of novel symbionts in the deep terrestrial subsurface.</title>
        <authorList>
            <person name="Probst A.J."/>
            <person name="Ladd B."/>
            <person name="Jarett J.K."/>
            <person name="Geller-Mcgrath D.E."/>
            <person name="Sieber C.M."/>
            <person name="Emerson J.B."/>
            <person name="Anantharaman K."/>
            <person name="Thomas B.C."/>
            <person name="Malmstrom R."/>
            <person name="Stieglmeier M."/>
            <person name="Klingl A."/>
            <person name="Woyke T."/>
            <person name="Ryan C.M."/>
            <person name="Banfield J.F."/>
        </authorList>
    </citation>
    <scope>NUCLEOTIDE SEQUENCE [LARGE SCALE GENOMIC DNA]</scope>
    <source>
        <strain evidence="7">CG02_land_8_20_14_3_00_31_209</strain>
        <strain evidence="6">CG03_land_8_20_14_0_80_31_114</strain>
        <strain evidence="8">CG17_big_fil_post_rev_8_21_14_2_50_31_73</strain>
        <strain evidence="5">CG18_big_fil_WC_8_21_14_2_50_31_19</strain>
        <strain evidence="10">CG_4_10_14_0_8_um_filter_31_133</strain>
        <strain evidence="9">CG_4_8_14_3_um_filter</strain>
        <strain evidence="12">CG_4_9_14_0_8_um_filter_31_21</strain>
        <strain evidence="11">CG_4_9_14_3_um_filter_31_125</strain>
    </source>
</reference>
<dbReference type="Gene3D" id="2.60.40.790">
    <property type="match status" value="1"/>
</dbReference>
<gene>
    <name evidence="12" type="ORF">CO072_02395</name>
    <name evidence="11" type="ORF">CO124_00625</name>
    <name evidence="7" type="ORF">COS22_00820</name>
    <name evidence="6" type="ORF">COS45_01670</name>
    <name evidence="8" type="ORF">COW47_00385</name>
    <name evidence="5" type="ORF">COW69_01690</name>
    <name evidence="10" type="ORF">COY63_00270</name>
    <name evidence="9" type="ORF">COZ66_02360</name>
</gene>
<accession>A0A2H9M7P8</accession>
<dbReference type="EMBL" id="PFSX01000067">
    <property type="protein sequence ID" value="PJC01080.1"/>
    <property type="molecule type" value="Genomic_DNA"/>
</dbReference>
<dbReference type="Proteomes" id="UP000229789">
    <property type="component" value="Unassembled WGS sequence"/>
</dbReference>
<evidence type="ECO:0000313" key="12">
    <source>
        <dbReference type="EMBL" id="PJC01080.1"/>
    </source>
</evidence>
<dbReference type="AlphaFoldDB" id="A0A2G9LJC0"/>
<dbReference type="EMBL" id="PFUW01000013">
    <property type="protein sequence ID" value="PJB04246.1"/>
    <property type="molecule type" value="Genomic_DNA"/>
</dbReference>
<accession>A0A2G9LJC0</accession>
<evidence type="ECO:0000313" key="14">
    <source>
        <dbReference type="Proteomes" id="UP000228888"/>
    </source>
</evidence>
<evidence type="ECO:0000313" key="7">
    <source>
        <dbReference type="EMBL" id="PIV46530.1"/>
    </source>
</evidence>
<dbReference type="SUPFAM" id="SSF49764">
    <property type="entry name" value="HSP20-like chaperones"/>
    <property type="match status" value="1"/>
</dbReference>
<evidence type="ECO:0000313" key="5">
    <source>
        <dbReference type="EMBL" id="PIN66552.1"/>
    </source>
</evidence>
<dbReference type="Proteomes" id="UP000231232">
    <property type="component" value="Unassembled WGS sequence"/>
</dbReference>
<dbReference type="Proteomes" id="UP000230713">
    <property type="component" value="Unassembled WGS sequence"/>
</dbReference>
<evidence type="ECO:0000313" key="10">
    <source>
        <dbReference type="EMBL" id="PIZ00028.1"/>
    </source>
</evidence>
<evidence type="ECO:0000313" key="9">
    <source>
        <dbReference type="EMBL" id="PIX27922.1"/>
    </source>
</evidence>
<comment type="caution">
    <text evidence="5">The sequence shown here is derived from an EMBL/GenBank/DDBJ whole genome shotgun (WGS) entry which is preliminary data.</text>
</comment>
<dbReference type="CDD" id="cd06464">
    <property type="entry name" value="ACD_sHsps-like"/>
    <property type="match status" value="1"/>
</dbReference>
<proteinExistence type="inferred from homology"/>
<evidence type="ECO:0000313" key="15">
    <source>
        <dbReference type="Proteomes" id="UP000229789"/>
    </source>
</evidence>
<evidence type="ECO:0000313" key="13">
    <source>
        <dbReference type="Proteomes" id="UP000228874"/>
    </source>
</evidence>
<keyword evidence="1" id="KW-0346">Stress response</keyword>
<evidence type="ECO:0000259" key="4">
    <source>
        <dbReference type="PROSITE" id="PS01031"/>
    </source>
</evidence>
<dbReference type="GO" id="GO:0009408">
    <property type="term" value="P:response to heat"/>
    <property type="evidence" value="ECO:0007669"/>
    <property type="project" value="InterPro"/>
</dbReference>
<dbReference type="Pfam" id="PF00011">
    <property type="entry name" value="HSP20"/>
    <property type="match status" value="1"/>
</dbReference>
<dbReference type="InterPro" id="IPR044587">
    <property type="entry name" value="HSP21-like"/>
</dbReference>
<accession>A0A2H9P949</accession>
<dbReference type="PANTHER" id="PTHR46733:SF4">
    <property type="entry name" value="HEAT SHOCK PROTEIN 21, CHLOROPLASTIC"/>
    <property type="match status" value="1"/>
</dbReference>
<dbReference type="EMBL" id="PCUF01000019">
    <property type="protein sequence ID" value="PIN66552.1"/>
    <property type="molecule type" value="Genomic_DNA"/>
</dbReference>
<dbReference type="PANTHER" id="PTHR46733">
    <property type="entry name" value="26.5 KDA HEAT SHOCK PROTEIN, MITOCHONDRIAL"/>
    <property type="match status" value="1"/>
</dbReference>
<sequence length="170" mass="19875">MDKKDKNKENERIIDIDLPVQRISKQPKTEKMNFDVNFGDDFDERQDFFSRGFSSQFSDIFKLLKNLPLKMEKQLGFEQMKIEDKPDETRITVALPGFEKKDLHITVQNKTIFLSAQKKGENELKRVSKQLCLGDEIDVKNVRAEYKNGLLVLVIRKKTSKSTDFDINIE</sequence>
<accession>A0A2H9M290</accession>
<evidence type="ECO:0000313" key="11">
    <source>
        <dbReference type="EMBL" id="PJB04246.1"/>
    </source>
</evidence>
<dbReference type="EMBL" id="PFFF01000010">
    <property type="protein sequence ID" value="PIV89876.1"/>
    <property type="molecule type" value="Genomic_DNA"/>
</dbReference>
<evidence type="ECO:0000313" key="6">
    <source>
        <dbReference type="EMBL" id="PIV13664.1"/>
    </source>
</evidence>
<dbReference type="Proteomes" id="UP000230477">
    <property type="component" value="Unassembled WGS sequence"/>
</dbReference>
<evidence type="ECO:0000256" key="1">
    <source>
        <dbReference type="ARBA" id="ARBA00023016"/>
    </source>
</evidence>
<dbReference type="EMBL" id="PETW01000014">
    <property type="protein sequence ID" value="PIV46530.1"/>
    <property type="molecule type" value="Genomic_DNA"/>
</dbReference>
<dbReference type="InterPro" id="IPR008978">
    <property type="entry name" value="HSP20-like_chaperone"/>
</dbReference>
<dbReference type="Proteomes" id="UP000231449">
    <property type="component" value="Unassembled WGS sequence"/>
</dbReference>
<protein>
    <recommendedName>
        <fullName evidence="4">SHSP domain-containing protein</fullName>
    </recommendedName>
</protein>
<dbReference type="InterPro" id="IPR002068">
    <property type="entry name" value="A-crystallin/Hsp20_dom"/>
</dbReference>
<dbReference type="Proteomes" id="UP000228874">
    <property type="component" value="Unassembled WGS sequence"/>
</dbReference>
<dbReference type="Proteomes" id="UP000228888">
    <property type="component" value="Unassembled WGS sequence"/>
</dbReference>
<accession>A0A2H9RD46</accession>
<organism evidence="5 15">
    <name type="scientific">Huberarchaeum crystalense</name>
    <dbReference type="NCBI Taxonomy" id="2014257"/>
    <lineage>
        <taxon>Archaea</taxon>
        <taxon>Candidatus Huberarchaeota</taxon>
        <taxon>Candidatus Huberarchaeia</taxon>
        <taxon>Candidatus Huberarchaeales</taxon>
        <taxon>Candidatus Huberarchaeaceae</taxon>
        <taxon>Candidatus Huberarchaeum</taxon>
    </lineage>
</organism>
<name>A0A2G9LJC0_HUBC1</name>
<dbReference type="PROSITE" id="PS01031">
    <property type="entry name" value="SHSP"/>
    <property type="match status" value="1"/>
</dbReference>
<accession>A0A2H9QSP1</accession>
<evidence type="ECO:0000313" key="8">
    <source>
        <dbReference type="EMBL" id="PIV89876.1"/>
    </source>
</evidence>
<dbReference type="EMBL" id="PFMG01000011">
    <property type="protein sequence ID" value="PIZ00028.1"/>
    <property type="molecule type" value="Genomic_DNA"/>
</dbReference>
<accession>A0A2H9MMV5</accession>
<evidence type="ECO:0000256" key="2">
    <source>
        <dbReference type="PROSITE-ProRule" id="PRU00285"/>
    </source>
</evidence>
<reference evidence="13 14" key="1">
    <citation type="submission" date="2017-09" db="EMBL/GenBank/DDBJ databases">
        <title>Depth-based differentiation of microbial function through sediment-hosted aquifers and enrichment of novel symbionts in the deep terrestrial subsurface.</title>
        <authorList>
            <person name="Probst A.J."/>
            <person name="Ladd B."/>
            <person name="Jarett J.K."/>
            <person name="Geller-Mcgrath D.E."/>
            <person name="Sieber C.M.K."/>
            <person name="Emerson J.B."/>
            <person name="Anantharaman K."/>
            <person name="Thomas B.C."/>
            <person name="Malmstrom R."/>
            <person name="Stieglmeier M."/>
            <person name="Klingl A."/>
            <person name="Woyke T."/>
            <person name="Ryan C.M."/>
            <person name="Banfield J.F."/>
        </authorList>
    </citation>
    <scope>NUCLEOTIDE SEQUENCE [LARGE SCALE GENOMIC DNA]</scope>
</reference>
<dbReference type="EMBL" id="PEUT01000042">
    <property type="protein sequence ID" value="PIV13664.1"/>
    <property type="molecule type" value="Genomic_DNA"/>
</dbReference>
<dbReference type="EMBL" id="PFIH01000057">
    <property type="protein sequence ID" value="PIX27922.1"/>
    <property type="molecule type" value="Genomic_DNA"/>
</dbReference>
<comment type="similarity">
    <text evidence="2 3">Belongs to the small heat shock protein (HSP20) family.</text>
</comment>
<dbReference type="Proteomes" id="UP000228989">
    <property type="component" value="Unassembled WGS sequence"/>
</dbReference>
<feature type="domain" description="SHSP" evidence="4">
    <location>
        <begin position="71"/>
        <end position="170"/>
    </location>
</feature>
<accession>A0A2H9N3E1</accession>
<evidence type="ECO:0000256" key="3">
    <source>
        <dbReference type="RuleBase" id="RU003616"/>
    </source>
</evidence>